<keyword evidence="5" id="KW-1185">Reference proteome</keyword>
<dbReference type="Pfam" id="PF22124">
    <property type="entry name" value="Glyco_hydro_95_cat"/>
    <property type="match status" value="1"/>
</dbReference>
<dbReference type="InterPro" id="IPR008928">
    <property type="entry name" value="6-hairpin_glycosidase_sf"/>
</dbReference>
<dbReference type="SUPFAM" id="SSF48208">
    <property type="entry name" value="Six-hairpin glycosidases"/>
    <property type="match status" value="1"/>
</dbReference>
<dbReference type="EC" id="3.2.1.51" evidence="4"/>
<gene>
    <name evidence="4" type="ORF">QFZ46_002785</name>
</gene>
<dbReference type="Proteomes" id="UP001239085">
    <property type="component" value="Unassembled WGS sequence"/>
</dbReference>
<dbReference type="InterPro" id="IPR049053">
    <property type="entry name" value="AFCA-like_C"/>
</dbReference>
<proteinExistence type="predicted"/>
<dbReference type="GO" id="GO:0004560">
    <property type="term" value="F:alpha-L-fucosidase activity"/>
    <property type="evidence" value="ECO:0007669"/>
    <property type="project" value="UniProtKB-EC"/>
</dbReference>
<name>A0ABU0PBB0_9MICO</name>
<keyword evidence="4" id="KW-0378">Hydrolase</keyword>
<dbReference type="Pfam" id="PF14498">
    <property type="entry name" value="Glyco_hyd_65N_2"/>
    <property type="match status" value="1"/>
</dbReference>
<evidence type="ECO:0000313" key="4">
    <source>
        <dbReference type="EMBL" id="MDQ0644625.1"/>
    </source>
</evidence>
<evidence type="ECO:0000313" key="5">
    <source>
        <dbReference type="Proteomes" id="UP001239085"/>
    </source>
</evidence>
<evidence type="ECO:0000259" key="3">
    <source>
        <dbReference type="Pfam" id="PF22124"/>
    </source>
</evidence>
<reference evidence="4 5" key="1">
    <citation type="submission" date="2023-07" db="EMBL/GenBank/DDBJ databases">
        <title>Comparative genomics of wheat-associated soil bacteria to identify genetic determinants of phenazine resistance.</title>
        <authorList>
            <person name="Mouncey N."/>
        </authorList>
    </citation>
    <scope>NUCLEOTIDE SEQUENCE [LARGE SCALE GENOMIC DNA]</scope>
    <source>
        <strain evidence="4 5">W2I7</strain>
    </source>
</reference>
<dbReference type="PIRSF" id="PIRSF007663">
    <property type="entry name" value="UCP007663"/>
    <property type="match status" value="1"/>
</dbReference>
<comment type="caution">
    <text evidence="4">The sequence shown here is derived from an EMBL/GenBank/DDBJ whole genome shotgun (WGS) entry which is preliminary data.</text>
</comment>
<protein>
    <submittedName>
        <fullName evidence="4">Alpha-L-fucosidase 2</fullName>
        <ecNumber evidence="4">3.2.1.51</ecNumber>
    </submittedName>
</protein>
<dbReference type="PANTHER" id="PTHR31084:SF0">
    <property type="entry name" value="ALPHA-L-FUCOSIDASE 2"/>
    <property type="match status" value="1"/>
</dbReference>
<dbReference type="Gene3D" id="1.50.10.10">
    <property type="match status" value="1"/>
</dbReference>
<keyword evidence="4" id="KW-0326">Glycosidase</keyword>
<dbReference type="PANTHER" id="PTHR31084">
    <property type="entry name" value="ALPHA-L-FUCOSIDASE 2"/>
    <property type="match status" value="1"/>
</dbReference>
<dbReference type="InterPro" id="IPR027414">
    <property type="entry name" value="GH95_N_dom"/>
</dbReference>
<dbReference type="InterPro" id="IPR054363">
    <property type="entry name" value="GH95_cat"/>
</dbReference>
<sequence>MLLSTETHDALHALRYRSPSRLWTDALPVGNGLRGAMSAGLVGGERLWLNDATAWSGVPDSDPMKGIDDRGPDALDAVREAVDADDIATAEQLLRRQQSTWAQAYLPLATLDLEVDADAADDDDLLRTLDLTTGIATHAYAAAAGRVRHETWADAVTGVIVHRVIADAPVRVSVRIDSLLRRRSGPSVRNGVLSAEWFLPVDVAPGHEHPPEPIRYDVERGRIGAVAIHSSAPSTLVDGMLRTAASAEHTFTIGTATSSADGTASADAATAAANARGDAEALRAAHISAHRELYSRCMLELPSPTDALDLDTDERIRRAEQHPDPGLAALAFHYGRYLLMSSSRPGGPPANLQGIWNAELPGPWSSAYTTNINLQMAYWPAEVTSLAECHLPLLQFIGDVSRTSGHAVARELYGADGWVMHHNSDIWGHAAPVGDGHGDPAWAFWPLGGVWLVLHLWERHRFGGDLRRLAEDWPVFEQTARFALSWVRSDGRRAWTSPSTSPENQYLDADGTPRGVGVSSTMDVMLLRELADACTRISTILGHDDAWVRELASLAALLPDPRVSERGMLQEWADRREDADPHHRHLSHLIGLFPFMQITPESAPELAAAAAASIIGRGAESTGWALAWRAAMWARLGDGERVHQQVRMALRSAADAGSTEHRGGLYRNMFSAHPPFQIDGNLGLTAAIAEALVQSQEDSIRVLPSLPPGWPDGSVRGIRTRAGVTVDVAWASGLVTRIALRSTESRRIHLSAPGMREQLHRVAPGEPTIIEPKEPG</sequence>
<evidence type="ECO:0000259" key="2">
    <source>
        <dbReference type="Pfam" id="PF21307"/>
    </source>
</evidence>
<dbReference type="EMBL" id="JAUSXK010000001">
    <property type="protein sequence ID" value="MDQ0644625.1"/>
    <property type="molecule type" value="Genomic_DNA"/>
</dbReference>
<organism evidence="4 5">
    <name type="scientific">Microbacterium murale</name>
    <dbReference type="NCBI Taxonomy" id="1081040"/>
    <lineage>
        <taxon>Bacteria</taxon>
        <taxon>Bacillati</taxon>
        <taxon>Actinomycetota</taxon>
        <taxon>Actinomycetes</taxon>
        <taxon>Micrococcales</taxon>
        <taxon>Microbacteriaceae</taxon>
        <taxon>Microbacterium</taxon>
    </lineage>
</organism>
<evidence type="ECO:0000259" key="1">
    <source>
        <dbReference type="Pfam" id="PF14498"/>
    </source>
</evidence>
<feature type="domain" description="Glycosyl hydrolase family 95 catalytic" evidence="3">
    <location>
        <begin position="280"/>
        <end position="692"/>
    </location>
</feature>
<dbReference type="RefSeq" id="WP_307362554.1">
    <property type="nucleotide sequence ID" value="NZ_JAUSXK010000001.1"/>
</dbReference>
<dbReference type="Pfam" id="PF21307">
    <property type="entry name" value="Glyco_hydro_95_C"/>
    <property type="match status" value="1"/>
</dbReference>
<dbReference type="InterPro" id="IPR012341">
    <property type="entry name" value="6hp_glycosidase-like_sf"/>
</dbReference>
<feature type="domain" description="Glycosyl hydrolase family 95 N-terminal" evidence="1">
    <location>
        <begin position="14"/>
        <end position="201"/>
    </location>
</feature>
<accession>A0ABU0PBB0</accession>
<feature type="domain" description="Alpha fucosidase A-like C-terminal" evidence="2">
    <location>
        <begin position="694"/>
        <end position="753"/>
    </location>
</feature>
<dbReference type="InterPro" id="IPR016518">
    <property type="entry name" value="Alpha-L-fucosidase"/>
</dbReference>